<reference evidence="1 2" key="1">
    <citation type="submission" date="2019-07" db="EMBL/GenBank/DDBJ databases">
        <title>Description of 53C-WASEF.</title>
        <authorList>
            <person name="Pitt A."/>
            <person name="Hahn M.W."/>
        </authorList>
    </citation>
    <scope>NUCLEOTIDE SEQUENCE [LARGE SCALE GENOMIC DNA]</scope>
    <source>
        <strain evidence="1 2">53C-WASEF</strain>
    </source>
</reference>
<dbReference type="PANTHER" id="PTHR12993:SF29">
    <property type="entry name" value="BLR3841 PROTEIN"/>
    <property type="match status" value="1"/>
</dbReference>
<dbReference type="InterPro" id="IPR024078">
    <property type="entry name" value="LmbE-like_dom_sf"/>
</dbReference>
<dbReference type="InterPro" id="IPR003737">
    <property type="entry name" value="GlcNAc_PI_deacetylase-related"/>
</dbReference>
<dbReference type="EMBL" id="VMBG01000001">
    <property type="protein sequence ID" value="TSJ78690.1"/>
    <property type="molecule type" value="Genomic_DNA"/>
</dbReference>
<dbReference type="GO" id="GO:0016811">
    <property type="term" value="F:hydrolase activity, acting on carbon-nitrogen (but not peptide) bonds, in linear amides"/>
    <property type="evidence" value="ECO:0007669"/>
    <property type="project" value="TreeGrafter"/>
</dbReference>
<gene>
    <name evidence="1" type="ORF">FPL22_05130</name>
</gene>
<name>A0A556QPW9_9BACT</name>
<dbReference type="OrthoDB" id="9790023at2"/>
<keyword evidence="2" id="KW-1185">Reference proteome</keyword>
<organism evidence="1 2">
    <name type="scientific">Rariglobus hedericola</name>
    <dbReference type="NCBI Taxonomy" id="2597822"/>
    <lineage>
        <taxon>Bacteria</taxon>
        <taxon>Pseudomonadati</taxon>
        <taxon>Verrucomicrobiota</taxon>
        <taxon>Opitutia</taxon>
        <taxon>Opitutales</taxon>
        <taxon>Opitutaceae</taxon>
        <taxon>Rariglobus</taxon>
    </lineage>
</organism>
<dbReference type="AlphaFoldDB" id="A0A556QPW9"/>
<sequence length="275" mass="30904">MPIRRTLLLSALLAPLFGVTHKRVKLWLRVRLGRLMFMLLRNRHRPWPARSDKVTLVFAPHQDDEALGCGGLISHRIALGEAVHIVYITDGAGSHPAHPEYTPPMISGLRADEARVAAGILGVPGSNLVFLKAPDGQLPHLDPNVRADLVTRIAACVERIAPSQVFVTSRLDGSSEHTAASALVSDALAVIRIARPRQLEYVVWSLWSPRLLRPALRIAKLVHRHTLSTEEYRLKQNAIRAYRSQIEPLAPWHYSTLPANFTRMFQDSEEFFFEF</sequence>
<dbReference type="Gene3D" id="3.40.50.10320">
    <property type="entry name" value="LmbE-like"/>
    <property type="match status" value="1"/>
</dbReference>
<evidence type="ECO:0000313" key="1">
    <source>
        <dbReference type="EMBL" id="TSJ78690.1"/>
    </source>
</evidence>
<dbReference type="Pfam" id="PF02585">
    <property type="entry name" value="PIG-L"/>
    <property type="match status" value="1"/>
</dbReference>
<accession>A0A556QPW9</accession>
<protein>
    <submittedName>
        <fullName evidence="1">PIG-L family deacetylase</fullName>
    </submittedName>
</protein>
<dbReference type="SUPFAM" id="SSF102588">
    <property type="entry name" value="LmbE-like"/>
    <property type="match status" value="1"/>
</dbReference>
<proteinExistence type="predicted"/>
<dbReference type="PANTHER" id="PTHR12993">
    <property type="entry name" value="N-ACETYLGLUCOSAMINYL-PHOSPHATIDYLINOSITOL DE-N-ACETYLASE-RELATED"/>
    <property type="match status" value="1"/>
</dbReference>
<evidence type="ECO:0000313" key="2">
    <source>
        <dbReference type="Proteomes" id="UP000315648"/>
    </source>
</evidence>
<dbReference type="Proteomes" id="UP000315648">
    <property type="component" value="Unassembled WGS sequence"/>
</dbReference>
<comment type="caution">
    <text evidence="1">The sequence shown here is derived from an EMBL/GenBank/DDBJ whole genome shotgun (WGS) entry which is preliminary data.</text>
</comment>